<reference evidence="2" key="1">
    <citation type="submission" date="2025-08" db="UniProtKB">
        <authorList>
            <consortium name="Ensembl"/>
        </authorList>
    </citation>
    <scope>IDENTIFICATION</scope>
</reference>
<accession>A0A8B9CNC5</accession>
<evidence type="ECO:0000256" key="1">
    <source>
        <dbReference type="SAM" id="MobiDB-lite"/>
    </source>
</evidence>
<keyword evidence="3" id="KW-1185">Reference proteome</keyword>
<evidence type="ECO:0000313" key="3">
    <source>
        <dbReference type="Proteomes" id="UP000694426"/>
    </source>
</evidence>
<organism evidence="2 3">
    <name type="scientific">Anser brachyrhynchus</name>
    <name type="common">Pink-footed goose</name>
    <dbReference type="NCBI Taxonomy" id="132585"/>
    <lineage>
        <taxon>Eukaryota</taxon>
        <taxon>Metazoa</taxon>
        <taxon>Chordata</taxon>
        <taxon>Craniata</taxon>
        <taxon>Vertebrata</taxon>
        <taxon>Euteleostomi</taxon>
        <taxon>Archelosauria</taxon>
        <taxon>Archosauria</taxon>
        <taxon>Dinosauria</taxon>
        <taxon>Saurischia</taxon>
        <taxon>Theropoda</taxon>
        <taxon>Coelurosauria</taxon>
        <taxon>Aves</taxon>
        <taxon>Neognathae</taxon>
        <taxon>Galloanserae</taxon>
        <taxon>Anseriformes</taxon>
        <taxon>Anatidae</taxon>
        <taxon>Anserinae</taxon>
        <taxon>Anser</taxon>
    </lineage>
</organism>
<name>A0A8B9CNC5_9AVES</name>
<protein>
    <submittedName>
        <fullName evidence="2">Uncharacterized protein</fullName>
    </submittedName>
</protein>
<feature type="region of interest" description="Disordered" evidence="1">
    <location>
        <begin position="1"/>
        <end position="43"/>
    </location>
</feature>
<dbReference type="AlphaFoldDB" id="A0A8B9CNC5"/>
<dbReference type="Proteomes" id="UP000694426">
    <property type="component" value="Unplaced"/>
</dbReference>
<evidence type="ECO:0000313" key="2">
    <source>
        <dbReference type="Ensembl" id="ENSABRP00000021641.1"/>
    </source>
</evidence>
<sequence>MKPQPLSKPTPCHSIAPQHSPCIPASRVPASQHPKMPASLHPKSLLPCIPGPRVPSPRPAPCLPASQPPGPCLPASLPAPRNQWPYAAAL</sequence>
<reference evidence="2" key="2">
    <citation type="submission" date="2025-09" db="UniProtKB">
        <authorList>
            <consortium name="Ensembl"/>
        </authorList>
    </citation>
    <scope>IDENTIFICATION</scope>
</reference>
<dbReference type="Ensembl" id="ENSABRT00000030431.1">
    <property type="protein sequence ID" value="ENSABRP00000021641.1"/>
    <property type="gene ID" value="ENSABRG00000018350.1"/>
</dbReference>
<proteinExistence type="predicted"/>